<organism evidence="1 2">
    <name type="scientific">Schwartzia succinivorans DSM 10502</name>
    <dbReference type="NCBI Taxonomy" id="1123243"/>
    <lineage>
        <taxon>Bacteria</taxon>
        <taxon>Bacillati</taxon>
        <taxon>Bacillota</taxon>
        <taxon>Negativicutes</taxon>
        <taxon>Selenomonadales</taxon>
        <taxon>Selenomonadaceae</taxon>
        <taxon>Schwartzia</taxon>
    </lineage>
</organism>
<dbReference type="STRING" id="1123243.SAMN02745190_00856"/>
<dbReference type="RefSeq" id="WP_094756456.1">
    <property type="nucleotide sequence ID" value="NZ_FQUG01000003.1"/>
</dbReference>
<gene>
    <name evidence="1" type="ORF">SAMN02745190_00856</name>
</gene>
<reference evidence="1 2" key="1">
    <citation type="submission" date="2016-11" db="EMBL/GenBank/DDBJ databases">
        <authorList>
            <person name="Jaros S."/>
            <person name="Januszkiewicz K."/>
            <person name="Wedrychowicz H."/>
        </authorList>
    </citation>
    <scope>NUCLEOTIDE SEQUENCE [LARGE SCALE GENOMIC DNA]</scope>
    <source>
        <strain evidence="1 2">DSM 10502</strain>
    </source>
</reference>
<proteinExistence type="predicted"/>
<sequence length="202" mass="23116">MFETENISIGGVRVYGLNESMAASGYPMKTSGMSVDGECDMERAESRASKLAATAIGTGHDNFLNGIVVQFDLTAPVQMWPEIQRYHFIDFVSSGSKMHGLVKDELTDESFDPRVFESVKQKVRDLQKEYAADPSEELFLELLMNCPLGYKLTARMTTNFRQLKTIYMQRKNHRLPHWKDFCRWIESLDFLGEVLKNEVQTV</sequence>
<name>A0A1M4V249_9FIRM</name>
<evidence type="ECO:0000313" key="2">
    <source>
        <dbReference type="Proteomes" id="UP000184404"/>
    </source>
</evidence>
<dbReference type="EMBL" id="FQUG01000003">
    <property type="protein sequence ID" value="SHE63064.1"/>
    <property type="molecule type" value="Genomic_DNA"/>
</dbReference>
<evidence type="ECO:0000313" key="1">
    <source>
        <dbReference type="EMBL" id="SHE63064.1"/>
    </source>
</evidence>
<dbReference type="AlphaFoldDB" id="A0A1M4V249"/>
<accession>A0A1M4V249</accession>
<protein>
    <submittedName>
        <fullName evidence="1">Uncharacterized protein</fullName>
    </submittedName>
</protein>
<keyword evidence="2" id="KW-1185">Reference proteome</keyword>
<dbReference type="Proteomes" id="UP000184404">
    <property type="component" value="Unassembled WGS sequence"/>
</dbReference>
<dbReference type="OrthoDB" id="92308at2"/>